<dbReference type="GO" id="GO:0004222">
    <property type="term" value="F:metalloendopeptidase activity"/>
    <property type="evidence" value="ECO:0007669"/>
    <property type="project" value="InterPro"/>
</dbReference>
<dbReference type="Gene3D" id="3.30.830.10">
    <property type="entry name" value="Metalloenzyme, LuxS/M16 peptidase-like"/>
    <property type="match status" value="2"/>
</dbReference>
<dbReference type="AlphaFoldDB" id="A0A7H9CIP8"/>
<gene>
    <name evidence="6" type="primary">pqqL</name>
    <name evidence="6" type="ORF">CINF_0724</name>
</gene>
<comment type="cofactor">
    <cofactor evidence="1">
        <name>Zn(2+)</name>
        <dbReference type="ChEBI" id="CHEBI:29105"/>
    </cofactor>
</comment>
<dbReference type="Proteomes" id="UP000509414">
    <property type="component" value="Chromosome"/>
</dbReference>
<dbReference type="SUPFAM" id="SSF63411">
    <property type="entry name" value="LuxS/MPP-like metallohydrolase"/>
    <property type="match status" value="2"/>
</dbReference>
<dbReference type="GO" id="GO:0006508">
    <property type="term" value="P:proteolysis"/>
    <property type="evidence" value="ECO:0007669"/>
    <property type="project" value="InterPro"/>
</dbReference>
<dbReference type="PANTHER" id="PTHR11851:SF49">
    <property type="entry name" value="MITOCHONDRIAL-PROCESSING PEPTIDASE SUBUNIT ALPHA"/>
    <property type="match status" value="1"/>
</dbReference>
<dbReference type="GO" id="GO:0046872">
    <property type="term" value="F:metal ion binding"/>
    <property type="evidence" value="ECO:0007669"/>
    <property type="project" value="InterPro"/>
</dbReference>
<evidence type="ECO:0000313" key="7">
    <source>
        <dbReference type="Proteomes" id="UP000509414"/>
    </source>
</evidence>
<evidence type="ECO:0000256" key="1">
    <source>
        <dbReference type="ARBA" id="ARBA00001947"/>
    </source>
</evidence>
<proteinExistence type="inferred from homology"/>
<protein>
    <submittedName>
        <fullName evidence="6">Zinc-dependent peptidase, M16 family</fullName>
        <ecNumber evidence="6">3.4.24.-</ecNumber>
    </submittedName>
</protein>
<dbReference type="EC" id="3.4.24.-" evidence="6"/>
<dbReference type="EMBL" id="CP049075">
    <property type="protein sequence ID" value="QLI05245.1"/>
    <property type="molecule type" value="Genomic_DNA"/>
</dbReference>
<keyword evidence="7" id="KW-1185">Reference proteome</keyword>
<sequence>MLPKYYKTQLKNKLEIYFVPLNKGSNVINVDVFYKVGSRDETLGKTGMAHMLEHLNFKSTKNHKAGDFDKIIKGFGGTNNASTGFDYTHYYIKASKDNLDKSLELFADMMENLSLKNSEFEPERKVVIQERRWRTDNDPYGTLYFKLFESAFSYHSYHWLPIGYYEDIINWKIADIRKFWKTYYQPKNAFLIITGDTDKKTAFNLAKKHFANIPNRANLPKFHQIEPKQTGAKKLIIHKESAVDILAVAFKIPNFKHPDNVALNALSQYLSGGKSSILERELVDKKQLVNSINAFAMSLKDAGLFIFIAVCNPQINAKIVLKELNKIIKSCKKDLMNEEELTKIKSALKADLVYSMSQASTVASIFGNYIASGDIKDFYELENKSKNLSAQELKKIAKKYFNKTQKSTIILKATNEK</sequence>
<evidence type="ECO:0000256" key="3">
    <source>
        <dbReference type="RuleBase" id="RU004447"/>
    </source>
</evidence>
<evidence type="ECO:0000259" key="5">
    <source>
        <dbReference type="Pfam" id="PF05193"/>
    </source>
</evidence>
<keyword evidence="6" id="KW-0378">Hydrolase</keyword>
<dbReference type="KEGG" id="cinf:CINF_0724"/>
<dbReference type="InterPro" id="IPR050361">
    <property type="entry name" value="MPP/UQCRC_Complex"/>
</dbReference>
<evidence type="ECO:0000259" key="4">
    <source>
        <dbReference type="Pfam" id="PF00675"/>
    </source>
</evidence>
<dbReference type="InterPro" id="IPR011249">
    <property type="entry name" value="Metalloenz_LuxS/M16"/>
</dbReference>
<evidence type="ECO:0000313" key="6">
    <source>
        <dbReference type="EMBL" id="QLI05245.1"/>
    </source>
</evidence>
<dbReference type="Pfam" id="PF05193">
    <property type="entry name" value="Peptidase_M16_C"/>
    <property type="match status" value="1"/>
</dbReference>
<feature type="domain" description="Peptidase M16 N-terminal" evidence="4">
    <location>
        <begin position="26"/>
        <end position="132"/>
    </location>
</feature>
<dbReference type="RefSeq" id="WP_179975784.1">
    <property type="nucleotide sequence ID" value="NZ_CP049075.1"/>
</dbReference>
<accession>A0A7H9CIP8</accession>
<dbReference type="InterPro" id="IPR007863">
    <property type="entry name" value="Peptidase_M16_C"/>
</dbReference>
<dbReference type="Pfam" id="PF00675">
    <property type="entry name" value="Peptidase_M16"/>
    <property type="match status" value="1"/>
</dbReference>
<comment type="similarity">
    <text evidence="2 3">Belongs to the peptidase M16 family.</text>
</comment>
<reference evidence="6 7" key="1">
    <citation type="submission" date="2020-02" db="EMBL/GenBank/DDBJ databases">
        <title>Complete genome sequence of the novel Campylobacter species Candidatus Campylobacter infans.</title>
        <authorList>
            <person name="Duim B."/>
            <person name="Zomer A."/>
            <person name="van der Graaf L."/>
            <person name="Wagenaar J."/>
        </authorList>
    </citation>
    <scope>NUCLEOTIDE SEQUENCE [LARGE SCALE GENOMIC DNA]</scope>
    <source>
        <strain evidence="6 7">19S00001</strain>
    </source>
</reference>
<evidence type="ECO:0000256" key="2">
    <source>
        <dbReference type="ARBA" id="ARBA00007261"/>
    </source>
</evidence>
<feature type="domain" description="Peptidase M16 C-terminal" evidence="5">
    <location>
        <begin position="173"/>
        <end position="348"/>
    </location>
</feature>
<dbReference type="PANTHER" id="PTHR11851">
    <property type="entry name" value="METALLOPROTEASE"/>
    <property type="match status" value="1"/>
</dbReference>
<dbReference type="PROSITE" id="PS00143">
    <property type="entry name" value="INSULINASE"/>
    <property type="match status" value="1"/>
</dbReference>
<dbReference type="InterPro" id="IPR001431">
    <property type="entry name" value="Pept_M16_Zn_BS"/>
</dbReference>
<organism evidence="6 7">
    <name type="scientific">Candidatus Campylobacter infans</name>
    <dbReference type="NCBI Taxonomy" id="2561898"/>
    <lineage>
        <taxon>Bacteria</taxon>
        <taxon>Pseudomonadati</taxon>
        <taxon>Campylobacterota</taxon>
        <taxon>Epsilonproteobacteria</taxon>
        <taxon>Campylobacterales</taxon>
        <taxon>Campylobacteraceae</taxon>
        <taxon>Campylobacter</taxon>
    </lineage>
</organism>
<dbReference type="InterPro" id="IPR011765">
    <property type="entry name" value="Pept_M16_N"/>
</dbReference>
<name>A0A7H9CIP8_9BACT</name>